<proteinExistence type="inferred from homology"/>
<dbReference type="GO" id="GO:0005975">
    <property type="term" value="P:carbohydrate metabolic process"/>
    <property type="evidence" value="ECO:0007669"/>
    <property type="project" value="InterPro"/>
</dbReference>
<dbReference type="InterPro" id="IPR016066">
    <property type="entry name" value="A-D-PHexomutase_CS"/>
</dbReference>
<accession>A0LD76</accession>
<dbReference type="Proteomes" id="UP000002586">
    <property type="component" value="Chromosome"/>
</dbReference>
<reference evidence="13 14" key="2">
    <citation type="journal article" date="2012" name="Int. J. Syst. Evol. Microbiol.">
        <title>Magnetococcus marinus gen. nov., sp. nov., a marine, magnetotactic bacterium that represents a novel lineage (Magnetococcaceae fam. nov.; Magnetococcales ord. nov.) at the base of the Alphaproteobacteria.</title>
        <authorList>
            <person name="Bazylinski D.A."/>
            <person name="Williams T.J."/>
            <person name="Lefevre C.T."/>
            <person name="Berg R.J."/>
            <person name="Zhang C.L."/>
            <person name="Bowser S.S."/>
            <person name="Dean A.J."/>
            <person name="Beveridge T.J."/>
        </authorList>
    </citation>
    <scope>NUCLEOTIDE SEQUENCE [LARGE SCALE GENOMIC DNA]</scope>
    <source>
        <strain evidence="14">ATCC BAA-1437 / JCM 17883 / MC-1</strain>
    </source>
</reference>
<evidence type="ECO:0000256" key="7">
    <source>
        <dbReference type="ARBA" id="ARBA00022842"/>
    </source>
</evidence>
<evidence type="ECO:0000256" key="5">
    <source>
        <dbReference type="ARBA" id="ARBA00022553"/>
    </source>
</evidence>
<comment type="cofactor">
    <cofactor evidence="2">
        <name>Mg(2+)</name>
        <dbReference type="ChEBI" id="CHEBI:18420"/>
    </cofactor>
</comment>
<evidence type="ECO:0000259" key="11">
    <source>
        <dbReference type="Pfam" id="PF02879"/>
    </source>
</evidence>
<dbReference type="KEGG" id="mgm:Mmc1_3433"/>
<dbReference type="CDD" id="cd03085">
    <property type="entry name" value="PGM1"/>
    <property type="match status" value="1"/>
</dbReference>
<dbReference type="InterPro" id="IPR016055">
    <property type="entry name" value="A-D-PHexomutase_a/b/a-I/II/III"/>
</dbReference>
<keyword evidence="5" id="KW-0597">Phosphoprotein</keyword>
<feature type="domain" description="Alpha-D-phosphohexomutase alpha/beta/alpha" evidence="11">
    <location>
        <begin position="184"/>
        <end position="286"/>
    </location>
</feature>
<dbReference type="Pfam" id="PF02880">
    <property type="entry name" value="PGM_PMM_III"/>
    <property type="match status" value="1"/>
</dbReference>
<evidence type="ECO:0000256" key="1">
    <source>
        <dbReference type="ARBA" id="ARBA00000443"/>
    </source>
</evidence>
<dbReference type="Pfam" id="PF02879">
    <property type="entry name" value="PGM_PMM_II"/>
    <property type="match status" value="1"/>
</dbReference>
<feature type="domain" description="Alpha-D-phosphohexomutase alpha/beta/alpha" evidence="10">
    <location>
        <begin position="14"/>
        <end position="153"/>
    </location>
</feature>
<dbReference type="OrthoDB" id="9806956at2"/>
<evidence type="ECO:0000256" key="9">
    <source>
        <dbReference type="RuleBase" id="RU004326"/>
    </source>
</evidence>
<reference evidence="14" key="1">
    <citation type="journal article" date="2009" name="Appl. Environ. Microbiol.">
        <title>Complete genome sequence of the chemolithoautotrophic marine magnetotactic coccus strain MC-1.</title>
        <authorList>
            <person name="Schubbe S."/>
            <person name="Williams T.J."/>
            <person name="Xie G."/>
            <person name="Kiss H.E."/>
            <person name="Brettin T.S."/>
            <person name="Martinez D."/>
            <person name="Ross C.A."/>
            <person name="Schuler D."/>
            <person name="Cox B.L."/>
            <person name="Nealson K.H."/>
            <person name="Bazylinski D.A."/>
        </authorList>
    </citation>
    <scope>NUCLEOTIDE SEQUENCE [LARGE SCALE GENOMIC DNA]</scope>
    <source>
        <strain evidence="14">ATCC BAA-1437 / JCM 17883 / MC-1</strain>
    </source>
</reference>
<dbReference type="PROSITE" id="PS00710">
    <property type="entry name" value="PGM_PMM"/>
    <property type="match status" value="1"/>
</dbReference>
<evidence type="ECO:0000313" key="14">
    <source>
        <dbReference type="Proteomes" id="UP000002586"/>
    </source>
</evidence>
<dbReference type="Gene3D" id="3.40.120.10">
    <property type="entry name" value="Alpha-D-Glucose-1,6-Bisphosphate, subunit A, domain 3"/>
    <property type="match status" value="3"/>
</dbReference>
<dbReference type="GO" id="GO:0004614">
    <property type="term" value="F:phosphoglucomutase activity"/>
    <property type="evidence" value="ECO:0007669"/>
    <property type="project" value="UniProtKB-EC"/>
</dbReference>
<dbReference type="eggNOG" id="COG0033">
    <property type="taxonomic scope" value="Bacteria"/>
</dbReference>
<sequence>MSIQTKITTPFDDQKPGTSGLRKKVKVFQQPNYLENFVQSIFDTLEEFQGKTLVLGGDGRYHNREAIHTILHMAAANGFGKVLVGRGGVLSTPAVSHLIRKYDAFGGIVLSASHNPAGPDGDFGIKYNVSNGGPAPESITNAIFTHSKAITQYRIWSDTEVDLDYLGDSEIGNMVVRVIDPVYDYAQLMEELFDFEAIRALLKGGFRILFDAMHAVTGPYAREILENRLGAPAGTVLNGVVKDDFGGGHPDPNLTYAADLVARMWADDAPDFGAASDGDGDRNMILGRKFFVTPSDSLAVLAENGTCAPGYARGIVGVARSMPTSQSVDRVAEKKNFACFETPTGWKFFGSLLDAGKATLCGEESFGTGSDHVREKDGLWAVLFWLNILAHRKTSVEAVVKDLWAIYGRTYYARHDYEDVDSAAASTLMSELRANFATLTGQVHEGLTIKLADEFGYTDPVNGESTIKQGVRILFVDGSRIVFRLSGTGTSGATLRIYLERFEPNPSLQHKDAQEALADLIRIADTLAGIKQHTGRQAPTVIT</sequence>
<dbReference type="STRING" id="156889.Mmc1_3433"/>
<dbReference type="Pfam" id="PF24947">
    <property type="entry name" value="PGM1_C_vert_fung"/>
    <property type="match status" value="1"/>
</dbReference>
<dbReference type="FunFam" id="3.40.120.10:FF:000004">
    <property type="entry name" value="Phosphoglucomutase 5"/>
    <property type="match status" value="1"/>
</dbReference>
<evidence type="ECO:0000256" key="3">
    <source>
        <dbReference type="ARBA" id="ARBA00010231"/>
    </source>
</evidence>
<dbReference type="AlphaFoldDB" id="A0LD76"/>
<dbReference type="SUPFAM" id="SSF55957">
    <property type="entry name" value="Phosphoglucomutase, C-terminal domain"/>
    <property type="match status" value="1"/>
</dbReference>
<organism evidence="13 14">
    <name type="scientific">Magnetococcus marinus (strain ATCC BAA-1437 / JCM 17883 / MC-1)</name>
    <dbReference type="NCBI Taxonomy" id="156889"/>
    <lineage>
        <taxon>Bacteria</taxon>
        <taxon>Pseudomonadati</taxon>
        <taxon>Pseudomonadota</taxon>
        <taxon>Magnetococcia</taxon>
        <taxon>Magnetococcales</taxon>
        <taxon>Magnetococcaceae</taxon>
        <taxon>Magnetococcus</taxon>
    </lineage>
</organism>
<dbReference type="SUPFAM" id="SSF53738">
    <property type="entry name" value="Phosphoglucomutase, first 3 domains"/>
    <property type="match status" value="3"/>
</dbReference>
<dbReference type="InterPro" id="IPR045244">
    <property type="entry name" value="PGM"/>
</dbReference>
<keyword evidence="7 9" id="KW-0460">Magnesium</keyword>
<dbReference type="InterPro" id="IPR005844">
    <property type="entry name" value="A-D-PHexomutase_a/b/a-I"/>
</dbReference>
<dbReference type="InterPro" id="IPR005846">
    <property type="entry name" value="A-D-PHexomutase_a/b/a-III"/>
</dbReference>
<dbReference type="GO" id="GO:0005829">
    <property type="term" value="C:cytosol"/>
    <property type="evidence" value="ECO:0007669"/>
    <property type="project" value="TreeGrafter"/>
</dbReference>
<dbReference type="Pfam" id="PF02878">
    <property type="entry name" value="PGM_PMM_I"/>
    <property type="match status" value="1"/>
</dbReference>
<comment type="similarity">
    <text evidence="3 9">Belongs to the phosphohexose mutase family.</text>
</comment>
<evidence type="ECO:0000256" key="4">
    <source>
        <dbReference type="ARBA" id="ARBA00012728"/>
    </source>
</evidence>
<dbReference type="PANTHER" id="PTHR22573:SF2">
    <property type="entry name" value="PHOSPHOGLUCOMUTASE"/>
    <property type="match status" value="1"/>
</dbReference>
<dbReference type="GO" id="GO:0000287">
    <property type="term" value="F:magnesium ion binding"/>
    <property type="evidence" value="ECO:0007669"/>
    <property type="project" value="InterPro"/>
</dbReference>
<dbReference type="FunFam" id="3.40.120.10:FF:000005">
    <property type="entry name" value="Phosphoglucomutase 5"/>
    <property type="match status" value="1"/>
</dbReference>
<dbReference type="EMBL" id="CP000471">
    <property type="protein sequence ID" value="ABK45919.1"/>
    <property type="molecule type" value="Genomic_DNA"/>
</dbReference>
<keyword evidence="14" id="KW-1185">Reference proteome</keyword>
<evidence type="ECO:0000256" key="2">
    <source>
        <dbReference type="ARBA" id="ARBA00001946"/>
    </source>
</evidence>
<keyword evidence="8" id="KW-0413">Isomerase</keyword>
<evidence type="ECO:0000256" key="6">
    <source>
        <dbReference type="ARBA" id="ARBA00022723"/>
    </source>
</evidence>
<dbReference type="InterPro" id="IPR005841">
    <property type="entry name" value="Alpha-D-phosphohexomutase_SF"/>
</dbReference>
<protein>
    <recommendedName>
        <fullName evidence="4">phosphoglucomutase (alpha-D-glucose-1,6-bisphosphate-dependent)</fullName>
        <ecNumber evidence="4">5.4.2.2</ecNumber>
    </recommendedName>
</protein>
<dbReference type="PANTHER" id="PTHR22573">
    <property type="entry name" value="PHOSPHOHEXOMUTASE FAMILY MEMBER"/>
    <property type="match status" value="1"/>
</dbReference>
<dbReference type="FunFam" id="3.30.310.50:FF:000002">
    <property type="entry name" value="Phosphoglucomutase 5"/>
    <property type="match status" value="1"/>
</dbReference>
<evidence type="ECO:0000313" key="13">
    <source>
        <dbReference type="EMBL" id="ABK45919.1"/>
    </source>
</evidence>
<name>A0LD76_MAGMM</name>
<dbReference type="NCBIfam" id="NF005737">
    <property type="entry name" value="PRK07564.1-1"/>
    <property type="match status" value="1"/>
</dbReference>
<dbReference type="HOGENOM" id="CLU_009330_0_1_5"/>
<evidence type="ECO:0000256" key="8">
    <source>
        <dbReference type="ARBA" id="ARBA00023235"/>
    </source>
</evidence>
<dbReference type="Gene3D" id="3.30.310.50">
    <property type="entry name" value="Alpha-D-phosphohexomutase, C-terminal domain"/>
    <property type="match status" value="1"/>
</dbReference>
<evidence type="ECO:0000259" key="12">
    <source>
        <dbReference type="Pfam" id="PF02880"/>
    </source>
</evidence>
<dbReference type="PRINTS" id="PR00509">
    <property type="entry name" value="PGMPMM"/>
</dbReference>
<feature type="domain" description="Alpha-D-phosphohexomutase alpha/beta/alpha" evidence="12">
    <location>
        <begin position="296"/>
        <end position="407"/>
    </location>
</feature>
<keyword evidence="6 9" id="KW-0479">Metal-binding</keyword>
<dbReference type="InterPro" id="IPR005845">
    <property type="entry name" value="A-D-PHexomutase_a/b/a-II"/>
</dbReference>
<dbReference type="RefSeq" id="WP_011714976.1">
    <property type="nucleotide sequence ID" value="NC_008576.1"/>
</dbReference>
<evidence type="ECO:0000259" key="10">
    <source>
        <dbReference type="Pfam" id="PF02878"/>
    </source>
</evidence>
<dbReference type="InterPro" id="IPR036900">
    <property type="entry name" value="A-D-PHexomutase_C_sf"/>
</dbReference>
<comment type="catalytic activity">
    <reaction evidence="1">
        <text>alpha-D-glucose 1-phosphate = alpha-D-glucose 6-phosphate</text>
        <dbReference type="Rhea" id="RHEA:23536"/>
        <dbReference type="ChEBI" id="CHEBI:58225"/>
        <dbReference type="ChEBI" id="CHEBI:58601"/>
        <dbReference type="EC" id="5.4.2.2"/>
    </reaction>
</comment>
<gene>
    <name evidence="13" type="ordered locus">Mmc1_3433</name>
</gene>
<dbReference type="EC" id="5.4.2.2" evidence="4"/>